<gene>
    <name evidence="2" type="ORF">H1R20_g4566</name>
</gene>
<feature type="compositionally biased region" description="Low complexity" evidence="1">
    <location>
        <begin position="18"/>
        <end position="32"/>
    </location>
</feature>
<comment type="caution">
    <text evidence="2">The sequence shown here is derived from an EMBL/GenBank/DDBJ whole genome shotgun (WGS) entry which is preliminary data.</text>
</comment>
<dbReference type="EMBL" id="JANBPK010000770">
    <property type="protein sequence ID" value="KAJ2932521.1"/>
    <property type="molecule type" value="Genomic_DNA"/>
</dbReference>
<dbReference type="Proteomes" id="UP001140091">
    <property type="component" value="Unassembled WGS sequence"/>
</dbReference>
<evidence type="ECO:0000256" key="1">
    <source>
        <dbReference type="SAM" id="MobiDB-lite"/>
    </source>
</evidence>
<reference evidence="2" key="1">
    <citation type="submission" date="2022-06" db="EMBL/GenBank/DDBJ databases">
        <title>Genome Sequence of Candolleomyces eurysporus.</title>
        <authorList>
            <person name="Buettner E."/>
        </authorList>
    </citation>
    <scope>NUCLEOTIDE SEQUENCE</scope>
    <source>
        <strain evidence="2">VTCC 930004</strain>
    </source>
</reference>
<accession>A0A9W8JCT3</accession>
<feature type="region of interest" description="Disordered" evidence="1">
    <location>
        <begin position="1"/>
        <end position="34"/>
    </location>
</feature>
<organism evidence="2 3">
    <name type="scientific">Candolleomyces eurysporus</name>
    <dbReference type="NCBI Taxonomy" id="2828524"/>
    <lineage>
        <taxon>Eukaryota</taxon>
        <taxon>Fungi</taxon>
        <taxon>Dikarya</taxon>
        <taxon>Basidiomycota</taxon>
        <taxon>Agaricomycotina</taxon>
        <taxon>Agaricomycetes</taxon>
        <taxon>Agaricomycetidae</taxon>
        <taxon>Agaricales</taxon>
        <taxon>Agaricineae</taxon>
        <taxon>Psathyrellaceae</taxon>
        <taxon>Candolleomyces</taxon>
    </lineage>
</organism>
<proteinExistence type="predicted"/>
<evidence type="ECO:0000313" key="3">
    <source>
        <dbReference type="Proteomes" id="UP001140091"/>
    </source>
</evidence>
<feature type="non-terminal residue" evidence="2">
    <location>
        <position position="260"/>
    </location>
</feature>
<protein>
    <submittedName>
        <fullName evidence="2">Uncharacterized protein</fullName>
    </submittedName>
</protein>
<sequence>MQSRPSAHPQARPPVYPRSPYASSSRSAGSSSTVCTPCNTKGGWFNFIATRTEKDVRCTVLGLVRDLVREHHSDSSAPAGILQSCAAACEAHSLSLSTILQEKSIENHTPLYWAIVKRRPDEELKEDSQIPDLLIALLSHATPLNRKTIMDIRHACLITSDQRLFQRLRMSPEFATVSGSDQMLLGVTLPHDEIEVEELPAEEGDFVVHFVIPHFQKRMMVTQEIVLEFIARCKPPFLPSRAQLFLLTDKPPLAQVGCGS</sequence>
<evidence type="ECO:0000313" key="2">
    <source>
        <dbReference type="EMBL" id="KAJ2932521.1"/>
    </source>
</evidence>
<dbReference type="OrthoDB" id="2959034at2759"/>
<dbReference type="AlphaFoldDB" id="A0A9W8JCT3"/>
<keyword evidence="3" id="KW-1185">Reference proteome</keyword>
<name>A0A9W8JCT3_9AGAR</name>